<dbReference type="STRING" id="1036779.SAMN04515666_11921"/>
<evidence type="ECO:0000313" key="2">
    <source>
        <dbReference type="EMBL" id="SEM68873.1"/>
    </source>
</evidence>
<sequence length="69" mass="7070">MSKAQDAERAIRSAAQALADAIDEGRKAGLAVAWPSRHEDLPAIAISATGKADEPEPAKPAPARPVKAG</sequence>
<proteinExistence type="predicted"/>
<evidence type="ECO:0000313" key="3">
    <source>
        <dbReference type="Proteomes" id="UP000199664"/>
    </source>
</evidence>
<gene>
    <name evidence="2" type="ORF">SAMN04515666_11921</name>
</gene>
<keyword evidence="3" id="KW-1185">Reference proteome</keyword>
<accession>A0A1H8AEA0</accession>
<feature type="region of interest" description="Disordered" evidence="1">
    <location>
        <begin position="48"/>
        <end position="69"/>
    </location>
</feature>
<reference evidence="3" key="1">
    <citation type="submission" date="2016-10" db="EMBL/GenBank/DDBJ databases">
        <authorList>
            <person name="Varghese N."/>
            <person name="Submissions S."/>
        </authorList>
    </citation>
    <scope>NUCLEOTIDE SEQUENCE [LARGE SCALE GENOMIC DNA]</scope>
    <source>
        <strain evidence="3">LMG 26383,CCUG 61248,R- 45681</strain>
    </source>
</reference>
<evidence type="ECO:0000256" key="1">
    <source>
        <dbReference type="SAM" id="MobiDB-lite"/>
    </source>
</evidence>
<dbReference type="Proteomes" id="UP000199664">
    <property type="component" value="Unassembled WGS sequence"/>
</dbReference>
<name>A0A1H8AEA0_9HYPH</name>
<protein>
    <submittedName>
        <fullName evidence="2">Uncharacterized protein</fullName>
    </submittedName>
</protein>
<dbReference type="AlphaFoldDB" id="A0A1H8AEA0"/>
<organism evidence="2 3">
    <name type="scientific">Bosea lupini</name>
    <dbReference type="NCBI Taxonomy" id="1036779"/>
    <lineage>
        <taxon>Bacteria</taxon>
        <taxon>Pseudomonadati</taxon>
        <taxon>Pseudomonadota</taxon>
        <taxon>Alphaproteobacteria</taxon>
        <taxon>Hyphomicrobiales</taxon>
        <taxon>Boseaceae</taxon>
        <taxon>Bosea</taxon>
    </lineage>
</organism>
<dbReference type="RefSeq" id="WP_091843468.1">
    <property type="nucleotide sequence ID" value="NZ_FOAN01000019.1"/>
</dbReference>
<dbReference type="EMBL" id="FOAN01000019">
    <property type="protein sequence ID" value="SEM68873.1"/>
    <property type="molecule type" value="Genomic_DNA"/>
</dbReference>